<evidence type="ECO:0000256" key="1">
    <source>
        <dbReference type="SAM" id="MobiDB-lite"/>
    </source>
</evidence>
<dbReference type="PROSITE" id="PS50995">
    <property type="entry name" value="HTH_MARR_2"/>
    <property type="match status" value="1"/>
</dbReference>
<sequence length="134" mass="14498">MDSRENAPPSSTSLLVSLRQQEAEVLARLQPLLTEHQLLPEHWRILAVLDEHPGTSMTLLAATAVVPAASLTRHVDRLVERALVVRRIDPDDRRRTVLALSPRGSAVARALSSVEAGTGSTTSRDRAAGARPLT</sequence>
<dbReference type="SUPFAM" id="SSF46785">
    <property type="entry name" value="Winged helix' DNA-binding domain"/>
    <property type="match status" value="1"/>
</dbReference>
<dbReference type="PANTHER" id="PTHR33164:SF57">
    <property type="entry name" value="MARR-FAMILY TRANSCRIPTIONAL REGULATOR"/>
    <property type="match status" value="1"/>
</dbReference>
<dbReference type="InterPro" id="IPR036388">
    <property type="entry name" value="WH-like_DNA-bd_sf"/>
</dbReference>
<dbReference type="SMART" id="SM00347">
    <property type="entry name" value="HTH_MARR"/>
    <property type="match status" value="1"/>
</dbReference>
<dbReference type="PANTHER" id="PTHR33164">
    <property type="entry name" value="TRANSCRIPTIONAL REGULATOR, MARR FAMILY"/>
    <property type="match status" value="1"/>
</dbReference>
<dbReference type="InterPro" id="IPR036390">
    <property type="entry name" value="WH_DNA-bd_sf"/>
</dbReference>
<dbReference type="InterPro" id="IPR039422">
    <property type="entry name" value="MarR/SlyA-like"/>
</dbReference>
<protein>
    <submittedName>
        <fullName evidence="3">Unannotated protein</fullName>
    </submittedName>
</protein>
<evidence type="ECO:0000259" key="2">
    <source>
        <dbReference type="PROSITE" id="PS50995"/>
    </source>
</evidence>
<dbReference type="GO" id="GO:0006950">
    <property type="term" value="P:response to stress"/>
    <property type="evidence" value="ECO:0007669"/>
    <property type="project" value="TreeGrafter"/>
</dbReference>
<proteinExistence type="predicted"/>
<feature type="domain" description="HTH marR-type" evidence="2">
    <location>
        <begin position="11"/>
        <end position="134"/>
    </location>
</feature>
<feature type="region of interest" description="Disordered" evidence="1">
    <location>
        <begin position="110"/>
        <end position="134"/>
    </location>
</feature>
<dbReference type="Pfam" id="PF12802">
    <property type="entry name" value="MarR_2"/>
    <property type="match status" value="1"/>
</dbReference>
<accession>A0A6J6S6B2</accession>
<organism evidence="3">
    <name type="scientific">freshwater metagenome</name>
    <dbReference type="NCBI Taxonomy" id="449393"/>
    <lineage>
        <taxon>unclassified sequences</taxon>
        <taxon>metagenomes</taxon>
        <taxon>ecological metagenomes</taxon>
    </lineage>
</organism>
<name>A0A6J6S6B2_9ZZZZ</name>
<dbReference type="GO" id="GO:0003700">
    <property type="term" value="F:DNA-binding transcription factor activity"/>
    <property type="evidence" value="ECO:0007669"/>
    <property type="project" value="InterPro"/>
</dbReference>
<dbReference type="EMBL" id="CAEZYQ010000002">
    <property type="protein sequence ID" value="CAB4730233.1"/>
    <property type="molecule type" value="Genomic_DNA"/>
</dbReference>
<gene>
    <name evidence="3" type="ORF">UFOPK2761_00449</name>
</gene>
<reference evidence="3" key="1">
    <citation type="submission" date="2020-05" db="EMBL/GenBank/DDBJ databases">
        <authorList>
            <person name="Chiriac C."/>
            <person name="Salcher M."/>
            <person name="Ghai R."/>
            <person name="Kavagutti S V."/>
        </authorList>
    </citation>
    <scope>NUCLEOTIDE SEQUENCE</scope>
</reference>
<dbReference type="AlphaFoldDB" id="A0A6J6S6B2"/>
<dbReference type="Gene3D" id="1.10.10.10">
    <property type="entry name" value="Winged helix-like DNA-binding domain superfamily/Winged helix DNA-binding domain"/>
    <property type="match status" value="1"/>
</dbReference>
<dbReference type="InterPro" id="IPR000835">
    <property type="entry name" value="HTH_MarR-typ"/>
</dbReference>
<evidence type="ECO:0000313" key="3">
    <source>
        <dbReference type="EMBL" id="CAB4730233.1"/>
    </source>
</evidence>